<reference evidence="2" key="1">
    <citation type="journal article" date="2020" name="Fungal Divers.">
        <title>Resolving the Mortierellaceae phylogeny through synthesis of multi-gene phylogenetics and phylogenomics.</title>
        <authorList>
            <person name="Vandepol N."/>
            <person name="Liber J."/>
            <person name="Desiro A."/>
            <person name="Na H."/>
            <person name="Kennedy M."/>
            <person name="Barry K."/>
            <person name="Grigoriev I.V."/>
            <person name="Miller A.N."/>
            <person name="O'Donnell K."/>
            <person name="Stajich J.E."/>
            <person name="Bonito G."/>
        </authorList>
    </citation>
    <scope>NUCLEOTIDE SEQUENCE</scope>
    <source>
        <strain evidence="2">NRRL 28262</strain>
    </source>
</reference>
<dbReference type="PANTHER" id="PTHR11786">
    <property type="entry name" value="N-HYDROXYARYLAMINE O-ACETYLTRANSFERASE"/>
    <property type="match status" value="1"/>
</dbReference>
<dbReference type="EMBL" id="JAAAIL010001670">
    <property type="protein sequence ID" value="KAG0266572.1"/>
    <property type="molecule type" value="Genomic_DNA"/>
</dbReference>
<dbReference type="Pfam" id="PF00797">
    <property type="entry name" value="Acetyltransf_2"/>
    <property type="match status" value="1"/>
</dbReference>
<gene>
    <name evidence="2" type="primary">NAT3</name>
    <name evidence="2" type="ORF">BGZ95_003029</name>
</gene>
<sequence>MSIESTPPQEHFTREQLFGILNRIAFPLSHLPPNTLPAPTLETLQLLQTLLVITVPFETLSLRTTQSRAVDISLEGIYNRVVVQKRGGWCFSLNRLAYELLLGLGFRTQFTIARVCKPIHPDDPPRYSAKTHRVSIVRFLDEATGSDTKYLFDIGFGNTSQLPLQLKMGATVEFAGHIRRMSTRIHIEAKPEILGNDPLVMWCIEEYLPQDDKWSPCYSFTEQQFYENDCEVANFYTCHSPTSIFFKAFWCVRSTREGEFYILIENKFMIKNAHELVKKIDFQTEQDRLDVLEKYFDIKLTEDELKYHDSWIVPASRVVELDVAESAVVEPAAAAAAADAKPTVDSSVEASVDQVLERIQHTQI</sequence>
<dbReference type="SUPFAM" id="SSF54001">
    <property type="entry name" value="Cysteine proteinases"/>
    <property type="match status" value="1"/>
</dbReference>
<evidence type="ECO:0000256" key="1">
    <source>
        <dbReference type="ARBA" id="ARBA00006547"/>
    </source>
</evidence>
<dbReference type="PANTHER" id="PTHR11786:SF0">
    <property type="entry name" value="ARYLAMINE N-ACETYLTRANSFERASE 4-RELATED"/>
    <property type="match status" value="1"/>
</dbReference>
<dbReference type="AlphaFoldDB" id="A0AAD4D6V9"/>
<name>A0AAD4D6V9_9FUNG</name>
<accession>A0AAD4D6V9</accession>
<dbReference type="InterPro" id="IPR038765">
    <property type="entry name" value="Papain-like_cys_pep_sf"/>
</dbReference>
<dbReference type="Proteomes" id="UP001194580">
    <property type="component" value="Unassembled WGS sequence"/>
</dbReference>
<evidence type="ECO:0000313" key="3">
    <source>
        <dbReference type="Proteomes" id="UP001194580"/>
    </source>
</evidence>
<dbReference type="GO" id="GO:0016407">
    <property type="term" value="F:acetyltransferase activity"/>
    <property type="evidence" value="ECO:0007669"/>
    <property type="project" value="InterPro"/>
</dbReference>
<comment type="caution">
    <text evidence="2">The sequence shown here is derived from an EMBL/GenBank/DDBJ whole genome shotgun (WGS) entry which is preliminary data.</text>
</comment>
<dbReference type="InterPro" id="IPR001447">
    <property type="entry name" value="Arylamine_N-AcTrfase"/>
</dbReference>
<dbReference type="InterPro" id="IPR053710">
    <property type="entry name" value="Arylamine_NAT_domain_sf"/>
</dbReference>
<keyword evidence="3" id="KW-1185">Reference proteome</keyword>
<proteinExistence type="inferred from homology"/>
<comment type="similarity">
    <text evidence="1">Belongs to the arylamine N-acetyltransferase family.</text>
</comment>
<protein>
    <submittedName>
        <fullName evidence="2">N-terminal acetyltransferase</fullName>
    </submittedName>
</protein>
<organism evidence="2 3">
    <name type="scientific">Linnemannia exigua</name>
    <dbReference type="NCBI Taxonomy" id="604196"/>
    <lineage>
        <taxon>Eukaryota</taxon>
        <taxon>Fungi</taxon>
        <taxon>Fungi incertae sedis</taxon>
        <taxon>Mucoromycota</taxon>
        <taxon>Mortierellomycotina</taxon>
        <taxon>Mortierellomycetes</taxon>
        <taxon>Mortierellales</taxon>
        <taxon>Mortierellaceae</taxon>
        <taxon>Linnemannia</taxon>
    </lineage>
</organism>
<evidence type="ECO:0000313" key="2">
    <source>
        <dbReference type="EMBL" id="KAG0266572.1"/>
    </source>
</evidence>
<dbReference type="Gene3D" id="3.30.2140.20">
    <property type="match status" value="1"/>
</dbReference>